<evidence type="ECO:0000313" key="3">
    <source>
        <dbReference type="Proteomes" id="UP000051643"/>
    </source>
</evidence>
<accession>A0A0Q9ZB59</accession>
<evidence type="ECO:0000313" key="2">
    <source>
        <dbReference type="EMBL" id="KRG30303.1"/>
    </source>
</evidence>
<proteinExistence type="predicted"/>
<dbReference type="AlphaFoldDB" id="A0A0Q9ZB59"/>
<dbReference type="OrthoDB" id="1031021at2"/>
<evidence type="ECO:0000256" key="1">
    <source>
        <dbReference type="ARBA" id="ARBA00022649"/>
    </source>
</evidence>
<dbReference type="STRING" id="270918.APR42_00125"/>
<dbReference type="RefSeq" id="WP_057480134.1">
    <property type="nucleotide sequence ID" value="NZ_BMWR01000002.1"/>
</dbReference>
<keyword evidence="1" id="KW-1277">Toxin-antitoxin system</keyword>
<evidence type="ECO:0008006" key="4">
    <source>
        <dbReference type="Google" id="ProtNLM"/>
    </source>
</evidence>
<gene>
    <name evidence="2" type="ORF">APR42_00125</name>
</gene>
<organism evidence="2 3">
    <name type="scientific">Salegentibacter mishustinae</name>
    <dbReference type="NCBI Taxonomy" id="270918"/>
    <lineage>
        <taxon>Bacteria</taxon>
        <taxon>Pseudomonadati</taxon>
        <taxon>Bacteroidota</taxon>
        <taxon>Flavobacteriia</taxon>
        <taxon>Flavobacteriales</taxon>
        <taxon>Flavobacteriaceae</taxon>
        <taxon>Salegentibacter</taxon>
    </lineage>
</organism>
<dbReference type="EMBL" id="LKTP01000001">
    <property type="protein sequence ID" value="KRG30303.1"/>
    <property type="molecule type" value="Genomic_DNA"/>
</dbReference>
<dbReference type="InterPro" id="IPR035093">
    <property type="entry name" value="RelE/ParE_toxin_dom_sf"/>
</dbReference>
<dbReference type="Proteomes" id="UP000051643">
    <property type="component" value="Unassembled WGS sequence"/>
</dbReference>
<dbReference type="Gene3D" id="3.30.2310.20">
    <property type="entry name" value="RelE-like"/>
    <property type="match status" value="1"/>
</dbReference>
<name>A0A0Q9ZB59_9FLAO</name>
<keyword evidence="3" id="KW-1185">Reference proteome</keyword>
<dbReference type="Pfam" id="PF05016">
    <property type="entry name" value="ParE_toxin"/>
    <property type="match status" value="1"/>
</dbReference>
<protein>
    <recommendedName>
        <fullName evidence="4">Plasmid stabilization protein</fullName>
    </recommendedName>
</protein>
<comment type="caution">
    <text evidence="2">The sequence shown here is derived from an EMBL/GenBank/DDBJ whole genome shotgun (WGS) entry which is preliminary data.</text>
</comment>
<reference evidence="2" key="1">
    <citation type="submission" date="2015-10" db="EMBL/GenBank/DDBJ databases">
        <title>Draft genome sequence of Salegentibacter mishustinae KCTC 12263.</title>
        <authorList>
            <person name="Lin W."/>
            <person name="Zheng Q."/>
        </authorList>
    </citation>
    <scope>NUCLEOTIDE SEQUENCE [LARGE SCALE GENOMIC DNA]</scope>
    <source>
        <strain evidence="2">KCTC 12263</strain>
    </source>
</reference>
<dbReference type="InterPro" id="IPR007712">
    <property type="entry name" value="RelE/ParE_toxin"/>
</dbReference>
<sequence length="103" mass="12198">MASKREVIWAPSAIRELDNILDYLENNWSKTVSENFFNTLDHSVELIKINPYQFPALSKEKRFYKCVVTKHSSIFYSVPNETLIRILHVFDTRQDPRKLPLNQ</sequence>